<keyword evidence="1" id="KW-0489">Methyltransferase</keyword>
<accession>A0A857J0R5</accession>
<gene>
    <name evidence="1" type="ORF">GT347_01000</name>
</gene>
<dbReference type="AlphaFoldDB" id="A0A857J0R5"/>
<dbReference type="InterPro" id="IPR029063">
    <property type="entry name" value="SAM-dependent_MTases_sf"/>
</dbReference>
<evidence type="ECO:0000313" key="1">
    <source>
        <dbReference type="EMBL" id="QHI96691.1"/>
    </source>
</evidence>
<dbReference type="SUPFAM" id="SSF53335">
    <property type="entry name" value="S-adenosyl-L-methionine-dependent methyltransferases"/>
    <property type="match status" value="1"/>
</dbReference>
<reference evidence="1 2" key="1">
    <citation type="submission" date="2020-01" db="EMBL/GenBank/DDBJ databases">
        <title>Genome sequencing of strain KACC 21265.</title>
        <authorList>
            <person name="Heo J."/>
            <person name="Kim S.-J."/>
            <person name="Kim J.-S."/>
            <person name="Hong S.-B."/>
            <person name="Kwon S.-W."/>
        </authorList>
    </citation>
    <scope>NUCLEOTIDE SEQUENCE [LARGE SCALE GENOMIC DNA]</scope>
    <source>
        <strain evidence="1 2">KACC 21265</strain>
    </source>
</reference>
<dbReference type="PANTHER" id="PTHR43832">
    <property type="match status" value="1"/>
</dbReference>
<dbReference type="Pfam" id="PF02353">
    <property type="entry name" value="CMAS"/>
    <property type="match status" value="1"/>
</dbReference>
<name>A0A857J0R5_9BURK</name>
<dbReference type="FunFam" id="3.40.50.150:FF:000554">
    <property type="entry name" value="Cation-transporting ATPase"/>
    <property type="match status" value="1"/>
</dbReference>
<protein>
    <submittedName>
        <fullName evidence="1">Methyltransferase domain-containing protein</fullName>
    </submittedName>
</protein>
<sequence>MGFIADLGIRWSEQGKLPDPVVRAGIRRLLRERLDEIQAEDVEKGGAAAQAFLDEMRHAPVALVPEKANEQHYEVPSEFFGGVLGANRKYSSCWWPPGTQTLEQAEIASLQETCERAGLAHGQEILELGCGWGSLSLFMAERYPGSRVTAVSNSASQRAHIEAEAARMGLHNLTVLTCDMNLFETEDRFDRIVSVEMFEHMRNWPELFRRLSGWLKPGGRFFMHVFVQRLVPYAFVERDESDWMSRYFFSGGMMPSDDMAACFQDDLRLLRRWRWDGTHYERTANAWLANMDARREQLEPVLREAYGAEVDIWWQRWRVFFMAVAELFGYERGQQWWVSHYLFEKR</sequence>
<dbReference type="CDD" id="cd02440">
    <property type="entry name" value="AdoMet_MTases"/>
    <property type="match status" value="1"/>
</dbReference>
<dbReference type="KEGG" id="xyk:GT347_01000"/>
<dbReference type="Proteomes" id="UP000464787">
    <property type="component" value="Chromosome"/>
</dbReference>
<dbReference type="EMBL" id="CP047650">
    <property type="protein sequence ID" value="QHI96691.1"/>
    <property type="molecule type" value="Genomic_DNA"/>
</dbReference>
<dbReference type="RefSeq" id="WP_160550209.1">
    <property type="nucleotide sequence ID" value="NZ_CP047650.1"/>
</dbReference>
<dbReference type="GO" id="GO:0032259">
    <property type="term" value="P:methylation"/>
    <property type="evidence" value="ECO:0007669"/>
    <property type="project" value="UniProtKB-KW"/>
</dbReference>
<keyword evidence="1" id="KW-0808">Transferase</keyword>
<proteinExistence type="predicted"/>
<organism evidence="1 2">
    <name type="scientific">Xylophilus rhododendri</name>
    <dbReference type="NCBI Taxonomy" id="2697032"/>
    <lineage>
        <taxon>Bacteria</taxon>
        <taxon>Pseudomonadati</taxon>
        <taxon>Pseudomonadota</taxon>
        <taxon>Betaproteobacteria</taxon>
        <taxon>Burkholderiales</taxon>
        <taxon>Xylophilus</taxon>
    </lineage>
</organism>
<dbReference type="Gene3D" id="3.40.50.150">
    <property type="entry name" value="Vaccinia Virus protein VP39"/>
    <property type="match status" value="1"/>
</dbReference>
<keyword evidence="2" id="KW-1185">Reference proteome</keyword>
<dbReference type="GO" id="GO:0008168">
    <property type="term" value="F:methyltransferase activity"/>
    <property type="evidence" value="ECO:0007669"/>
    <property type="project" value="UniProtKB-KW"/>
</dbReference>
<evidence type="ECO:0000313" key="2">
    <source>
        <dbReference type="Proteomes" id="UP000464787"/>
    </source>
</evidence>
<dbReference type="PANTHER" id="PTHR43832:SF1">
    <property type="entry name" value="S-ADENOSYL-L-METHIONINE-DEPENDENT METHYLTRANSFERASES SUPERFAMILY PROTEIN"/>
    <property type="match status" value="1"/>
</dbReference>